<organism evidence="3 4">
    <name type="scientific">Paxillus rubicundulus Ve08.2h10</name>
    <dbReference type="NCBI Taxonomy" id="930991"/>
    <lineage>
        <taxon>Eukaryota</taxon>
        <taxon>Fungi</taxon>
        <taxon>Dikarya</taxon>
        <taxon>Basidiomycota</taxon>
        <taxon>Agaricomycotina</taxon>
        <taxon>Agaricomycetes</taxon>
        <taxon>Agaricomycetidae</taxon>
        <taxon>Boletales</taxon>
        <taxon>Paxilineae</taxon>
        <taxon>Paxillaceae</taxon>
        <taxon>Paxillus</taxon>
    </lineage>
</organism>
<sequence>MFKQRHSPTSPGYVPGTPKLPKLPLPSPEMGTRPSRPATRADIRRPQTPAMVPPSNSRANPTSGQPAKPLKSILKGSNNSQPRGSYESEGETLSTKKVPRCKGYTIPEVLPPGVRLVPMKQPAFNLHWKLLPYDPRRSKRLLRFDMAFPVDRINFQDHYGRTRLTELELNKPAANGTMTKMLITFEQEPFSWEVDVKRAQGIRCRDVFQAIYDTFNEQLTREERRLVPDRQACEEAFRLRCALAAGLPDVEHALGWKRVDVLLHHTIFLGLTQAKSGGDWILNLGPPPSFYGPS</sequence>
<keyword evidence="4" id="KW-1185">Reference proteome</keyword>
<dbReference type="HOGENOM" id="CLU_073886_0_0_1"/>
<proteinExistence type="predicted"/>
<evidence type="ECO:0000256" key="1">
    <source>
        <dbReference type="SAM" id="MobiDB-lite"/>
    </source>
</evidence>
<dbReference type="Pfam" id="PF20415">
    <property type="entry name" value="DUF6699"/>
    <property type="match status" value="1"/>
</dbReference>
<accession>A0A0D0EAB7</accession>
<protein>
    <recommendedName>
        <fullName evidence="2">DUF6699 domain-containing protein</fullName>
    </recommendedName>
</protein>
<feature type="domain" description="DUF6699" evidence="2">
    <location>
        <begin position="142"/>
        <end position="275"/>
    </location>
</feature>
<gene>
    <name evidence="3" type="ORF">PAXRUDRAFT_23371</name>
</gene>
<dbReference type="OrthoDB" id="3241567at2759"/>
<evidence type="ECO:0000259" key="2">
    <source>
        <dbReference type="Pfam" id="PF20415"/>
    </source>
</evidence>
<evidence type="ECO:0000313" key="3">
    <source>
        <dbReference type="EMBL" id="KIL00205.1"/>
    </source>
</evidence>
<evidence type="ECO:0000313" key="4">
    <source>
        <dbReference type="Proteomes" id="UP000054538"/>
    </source>
</evidence>
<dbReference type="AlphaFoldDB" id="A0A0D0EAB7"/>
<reference evidence="4" key="2">
    <citation type="submission" date="2015-01" db="EMBL/GenBank/DDBJ databases">
        <title>Evolutionary Origins and Diversification of the Mycorrhizal Mutualists.</title>
        <authorList>
            <consortium name="DOE Joint Genome Institute"/>
            <consortium name="Mycorrhizal Genomics Consortium"/>
            <person name="Kohler A."/>
            <person name="Kuo A."/>
            <person name="Nagy L.G."/>
            <person name="Floudas D."/>
            <person name="Copeland A."/>
            <person name="Barry K.W."/>
            <person name="Cichocki N."/>
            <person name="Veneault-Fourrey C."/>
            <person name="LaButti K."/>
            <person name="Lindquist E.A."/>
            <person name="Lipzen A."/>
            <person name="Lundell T."/>
            <person name="Morin E."/>
            <person name="Murat C."/>
            <person name="Riley R."/>
            <person name="Ohm R."/>
            <person name="Sun H."/>
            <person name="Tunlid A."/>
            <person name="Henrissat B."/>
            <person name="Grigoriev I.V."/>
            <person name="Hibbett D.S."/>
            <person name="Martin F."/>
        </authorList>
    </citation>
    <scope>NUCLEOTIDE SEQUENCE [LARGE SCALE GENOMIC DNA]</scope>
    <source>
        <strain evidence="4">Ve08.2h10</strain>
    </source>
</reference>
<feature type="region of interest" description="Disordered" evidence="1">
    <location>
        <begin position="1"/>
        <end position="95"/>
    </location>
</feature>
<name>A0A0D0EAB7_9AGAM</name>
<reference evidence="3 4" key="1">
    <citation type="submission" date="2014-04" db="EMBL/GenBank/DDBJ databases">
        <authorList>
            <consortium name="DOE Joint Genome Institute"/>
            <person name="Kuo A."/>
            <person name="Kohler A."/>
            <person name="Jargeat P."/>
            <person name="Nagy L.G."/>
            <person name="Floudas D."/>
            <person name="Copeland A."/>
            <person name="Barry K.W."/>
            <person name="Cichocki N."/>
            <person name="Veneault-Fourrey C."/>
            <person name="LaButti K."/>
            <person name="Lindquist E.A."/>
            <person name="Lipzen A."/>
            <person name="Lundell T."/>
            <person name="Morin E."/>
            <person name="Murat C."/>
            <person name="Sun H."/>
            <person name="Tunlid A."/>
            <person name="Henrissat B."/>
            <person name="Grigoriev I.V."/>
            <person name="Hibbett D.S."/>
            <person name="Martin F."/>
            <person name="Nordberg H.P."/>
            <person name="Cantor M.N."/>
            <person name="Hua S.X."/>
        </authorList>
    </citation>
    <scope>NUCLEOTIDE SEQUENCE [LARGE SCALE GENOMIC DNA]</scope>
    <source>
        <strain evidence="3 4">Ve08.2h10</strain>
    </source>
</reference>
<dbReference type="Proteomes" id="UP000054538">
    <property type="component" value="Unassembled WGS sequence"/>
</dbReference>
<dbReference type="InterPro" id="IPR046522">
    <property type="entry name" value="DUF6699"/>
</dbReference>
<dbReference type="EMBL" id="KN824839">
    <property type="protein sequence ID" value="KIL00205.1"/>
    <property type="molecule type" value="Genomic_DNA"/>
</dbReference>
<dbReference type="InParanoid" id="A0A0D0EAB7"/>
<feature type="compositionally biased region" description="Polar residues" evidence="1">
    <location>
        <begin position="54"/>
        <end position="65"/>
    </location>
</feature>